<feature type="region of interest" description="Disordered" evidence="1">
    <location>
        <begin position="145"/>
        <end position="197"/>
    </location>
</feature>
<evidence type="ECO:0000256" key="1">
    <source>
        <dbReference type="SAM" id="MobiDB-lite"/>
    </source>
</evidence>
<dbReference type="EMBL" id="PVWJ01000145">
    <property type="protein sequence ID" value="PSB00945.1"/>
    <property type="molecule type" value="Genomic_DNA"/>
</dbReference>
<evidence type="ECO:0000313" key="3">
    <source>
        <dbReference type="Proteomes" id="UP000238762"/>
    </source>
</evidence>
<name>A0A2T1BY34_9CYAN</name>
<evidence type="ECO:0000313" key="2">
    <source>
        <dbReference type="EMBL" id="PSB00945.1"/>
    </source>
</evidence>
<organism evidence="2 3">
    <name type="scientific">Merismopedia glauca CCAP 1448/3</name>
    <dbReference type="NCBI Taxonomy" id="1296344"/>
    <lineage>
        <taxon>Bacteria</taxon>
        <taxon>Bacillati</taxon>
        <taxon>Cyanobacteriota</taxon>
        <taxon>Cyanophyceae</taxon>
        <taxon>Synechococcales</taxon>
        <taxon>Merismopediaceae</taxon>
        <taxon>Merismopedia</taxon>
    </lineage>
</organism>
<keyword evidence="3" id="KW-1185">Reference proteome</keyword>
<comment type="caution">
    <text evidence="2">The sequence shown here is derived from an EMBL/GenBank/DDBJ whole genome shotgun (WGS) entry which is preliminary data.</text>
</comment>
<dbReference type="OrthoDB" id="583483at2"/>
<protein>
    <submittedName>
        <fullName evidence="2">Uncharacterized protein</fullName>
    </submittedName>
</protein>
<dbReference type="AlphaFoldDB" id="A0A2T1BY34"/>
<feature type="compositionally biased region" description="Basic and acidic residues" evidence="1">
    <location>
        <begin position="188"/>
        <end position="197"/>
    </location>
</feature>
<gene>
    <name evidence="2" type="ORF">C7B64_20875</name>
</gene>
<reference evidence="2 3" key="1">
    <citation type="submission" date="2018-02" db="EMBL/GenBank/DDBJ databases">
        <authorList>
            <person name="Cohen D.B."/>
            <person name="Kent A.D."/>
        </authorList>
    </citation>
    <scope>NUCLEOTIDE SEQUENCE [LARGE SCALE GENOMIC DNA]</scope>
    <source>
        <strain evidence="2 3">CCAP 1448/3</strain>
    </source>
</reference>
<proteinExistence type="predicted"/>
<reference evidence="2 3" key="2">
    <citation type="submission" date="2018-03" db="EMBL/GenBank/DDBJ databases">
        <title>The ancient ancestry and fast evolution of plastids.</title>
        <authorList>
            <person name="Moore K.R."/>
            <person name="Magnabosco C."/>
            <person name="Momper L."/>
            <person name="Gold D.A."/>
            <person name="Bosak T."/>
            <person name="Fournier G.P."/>
        </authorList>
    </citation>
    <scope>NUCLEOTIDE SEQUENCE [LARGE SCALE GENOMIC DNA]</scope>
    <source>
        <strain evidence="2 3">CCAP 1448/3</strain>
    </source>
</reference>
<dbReference type="Proteomes" id="UP000238762">
    <property type="component" value="Unassembled WGS sequence"/>
</dbReference>
<sequence length="248" mass="27964">MPVTQGKITRCDVRIPNNLYQEIEALAVNQFNAEIHWKSGKPEVSSTIVELLKYGIEYLSDRLSDRLSDKASDKLSDIKPMVEQMVSDILSDRMSDESSADWGVSRTVEELSLKVETVASCVGELTESFDRLAATVHDHDKALNPFGSIPELPSPALEPESPFFNGDVEAGTPGENLSTKNDDEPEPPGEKLSTKNDRGLSDRALALVLSVNPATVWKWRTRKLQPKQHPDFWNKWKWDDELKLWFQI</sequence>
<dbReference type="RefSeq" id="WP_106291000.1">
    <property type="nucleotide sequence ID" value="NZ_CAWNTC010000183.1"/>
</dbReference>
<feature type="compositionally biased region" description="Low complexity" evidence="1">
    <location>
        <begin position="150"/>
        <end position="162"/>
    </location>
</feature>
<accession>A0A2T1BY34</accession>